<dbReference type="EMBL" id="CP060714">
    <property type="protein sequence ID" value="QNN57113.1"/>
    <property type="molecule type" value="Genomic_DNA"/>
</dbReference>
<evidence type="ECO:0000256" key="1">
    <source>
        <dbReference type="SAM" id="SignalP"/>
    </source>
</evidence>
<dbReference type="KEGG" id="drg:H9K76_21995"/>
<dbReference type="PROSITE" id="PS51257">
    <property type="entry name" value="PROKAR_LIPOPROTEIN"/>
    <property type="match status" value="1"/>
</dbReference>
<keyword evidence="1" id="KW-0732">Signal</keyword>
<dbReference type="Proteomes" id="UP000515811">
    <property type="component" value="Chromosome"/>
</dbReference>
<feature type="chain" id="PRO_5029009306" evidence="1">
    <location>
        <begin position="26"/>
        <end position="242"/>
    </location>
</feature>
<accession>A0A7G9RND8</accession>
<organism evidence="2 3">
    <name type="scientific">Diaphorobacter ruginosibacter</name>
    <dbReference type="NCBI Taxonomy" id="1715720"/>
    <lineage>
        <taxon>Bacteria</taxon>
        <taxon>Pseudomonadati</taxon>
        <taxon>Pseudomonadota</taxon>
        <taxon>Betaproteobacteria</taxon>
        <taxon>Burkholderiales</taxon>
        <taxon>Comamonadaceae</taxon>
        <taxon>Diaphorobacter</taxon>
    </lineage>
</organism>
<gene>
    <name evidence="2" type="ORF">H9K76_21995</name>
</gene>
<evidence type="ECO:0000313" key="2">
    <source>
        <dbReference type="EMBL" id="QNN57113.1"/>
    </source>
</evidence>
<keyword evidence="3" id="KW-1185">Reference proteome</keyword>
<name>A0A7G9RND8_9BURK</name>
<dbReference type="AlphaFoldDB" id="A0A7G9RND8"/>
<proteinExistence type="predicted"/>
<dbReference type="RefSeq" id="WP_187597378.1">
    <property type="nucleotide sequence ID" value="NZ_CP060714.1"/>
</dbReference>
<evidence type="ECO:0000313" key="3">
    <source>
        <dbReference type="Proteomes" id="UP000515811"/>
    </source>
</evidence>
<sequence>MLKFSLRARCAVAVAAVASTVLLTACAPMQQGLVKVGRSELQLPPGDWEKLEQGDSDLFNVLPDDVSHDLPMRTQAVGLRGRQGEMLAVIVVQTNASNDPRDTTLWTHTCPAQQGVQVDDFAKGSPIRIDCLRFKRRADSEDFLKKNRPVLQEWVKQNNALPLAPYSHVSYRYATAEGGYLLVEALVDQRLMRPRTVGTDQFLAAGRPAQEWLIDFVQAAKDSVAMLDGRFVVPPFPVPLPE</sequence>
<feature type="signal peptide" evidence="1">
    <location>
        <begin position="1"/>
        <end position="25"/>
    </location>
</feature>
<reference evidence="2 3" key="1">
    <citation type="submission" date="2020-08" db="EMBL/GenBank/DDBJ databases">
        <title>Genome sequence of Diaphorobacter ruginosibacter DSM 27467T.</title>
        <authorList>
            <person name="Hyun D.-W."/>
            <person name="Bae J.-W."/>
        </authorList>
    </citation>
    <scope>NUCLEOTIDE SEQUENCE [LARGE SCALE GENOMIC DNA]</scope>
    <source>
        <strain evidence="2 3">DSM 27467</strain>
    </source>
</reference>
<protein>
    <submittedName>
        <fullName evidence="2">Uncharacterized protein</fullName>
    </submittedName>
</protein>